<evidence type="ECO:0000313" key="3">
    <source>
        <dbReference type="EMBL" id="OUZ33345.1"/>
    </source>
</evidence>
<evidence type="ECO:0000313" key="4">
    <source>
        <dbReference type="EMBL" id="WYJ93523.1"/>
    </source>
</evidence>
<organism evidence="3">
    <name type="scientific">Candidatus Enterococcus dunnyi</name>
    <dbReference type="NCBI Taxonomy" id="1834192"/>
    <lineage>
        <taxon>Bacteria</taxon>
        <taxon>Bacillati</taxon>
        <taxon>Bacillota</taxon>
        <taxon>Bacilli</taxon>
        <taxon>Lactobacillales</taxon>
        <taxon>Enterococcaceae</taxon>
        <taxon>Enterococcus</taxon>
    </lineage>
</organism>
<evidence type="ECO:0008006" key="6">
    <source>
        <dbReference type="Google" id="ProtNLM"/>
    </source>
</evidence>
<keyword evidence="2" id="KW-0732">Signal</keyword>
<evidence type="ECO:0000313" key="5">
    <source>
        <dbReference type="Proteomes" id="UP000196151"/>
    </source>
</evidence>
<evidence type="ECO:0000256" key="1">
    <source>
        <dbReference type="SAM" id="MobiDB-lite"/>
    </source>
</evidence>
<protein>
    <recommendedName>
        <fullName evidence="6">Secreted protein</fullName>
    </recommendedName>
</protein>
<dbReference type="Proteomes" id="UP000196151">
    <property type="component" value="Chromosome"/>
</dbReference>
<gene>
    <name evidence="4" type="ORF">A5889_001023</name>
    <name evidence="3" type="ORF">A5889_002056</name>
</gene>
<name>A0A200J9S9_9ENTE</name>
<evidence type="ECO:0000256" key="2">
    <source>
        <dbReference type="SAM" id="SignalP"/>
    </source>
</evidence>
<feature type="signal peptide" evidence="2">
    <location>
        <begin position="1"/>
        <end position="20"/>
    </location>
</feature>
<dbReference type="OrthoDB" id="9892832at2"/>
<feature type="compositionally biased region" description="Basic and acidic residues" evidence="1">
    <location>
        <begin position="41"/>
        <end position="70"/>
    </location>
</feature>
<feature type="region of interest" description="Disordered" evidence="1">
    <location>
        <begin position="41"/>
        <end position="88"/>
    </location>
</feature>
<reference evidence="4" key="3">
    <citation type="submission" date="2024-03" db="EMBL/GenBank/DDBJ databases">
        <title>The Genome Sequence of Enterococcus sp. DIV0238c.</title>
        <authorList>
            <consortium name="The Broad Institute Genomics Platform"/>
            <consortium name="The Broad Institute Microbial Omics Core"/>
            <consortium name="The Broad Institute Genomic Center for Infectious Diseases"/>
            <person name="Earl A."/>
            <person name="Manson A."/>
            <person name="Gilmore M."/>
            <person name="Schwartman J."/>
            <person name="Shea T."/>
            <person name="Abouelleil A."/>
            <person name="Cao P."/>
            <person name="Chapman S."/>
            <person name="Cusick C."/>
            <person name="Young S."/>
            <person name="Neafsey D."/>
            <person name="Nusbaum C."/>
            <person name="Birren B."/>
        </authorList>
    </citation>
    <scope>NUCLEOTIDE SEQUENCE</scope>
    <source>
        <strain evidence="4">9D6_DIV0238</strain>
    </source>
</reference>
<dbReference type="EMBL" id="CP147246">
    <property type="protein sequence ID" value="WYJ93523.1"/>
    <property type="molecule type" value="Genomic_DNA"/>
</dbReference>
<dbReference type="AlphaFoldDB" id="A0A200J9S9"/>
<reference evidence="4" key="2">
    <citation type="submission" date="2017-05" db="EMBL/GenBank/DDBJ databases">
        <authorList>
            <consortium name="The Broad Institute Genomics Platform"/>
            <consortium name="The Broad Institute Genomic Center for Infectious Diseases"/>
            <person name="Earl A."/>
            <person name="Manson A."/>
            <person name="Schwartman J."/>
            <person name="Gilmore M."/>
            <person name="Abouelleil A."/>
            <person name="Cao P."/>
            <person name="Chapman S."/>
            <person name="Cusick C."/>
            <person name="Shea T."/>
            <person name="Young S."/>
            <person name="Neafsey D."/>
            <person name="Nusbaum C."/>
            <person name="Birren B."/>
        </authorList>
    </citation>
    <scope>NUCLEOTIDE SEQUENCE</scope>
    <source>
        <strain evidence="4">9D6_DIV0238</strain>
    </source>
</reference>
<accession>A0A200J9S9</accession>
<dbReference type="EMBL" id="NIBQ01000002">
    <property type="protein sequence ID" value="OUZ33345.1"/>
    <property type="molecule type" value="Genomic_DNA"/>
</dbReference>
<feature type="compositionally biased region" description="Basic residues" evidence="1">
    <location>
        <begin position="71"/>
        <end position="80"/>
    </location>
</feature>
<reference evidence="3" key="1">
    <citation type="submission" date="2017-05" db="EMBL/GenBank/DDBJ databases">
        <title>The Genome Sequence of Enterococcus sp. 9D6_DIV0238.</title>
        <authorList>
            <consortium name="The Broad Institute Genomics Platform"/>
            <consortium name="The Broad Institute Genomic Center for Infectious Diseases"/>
            <person name="Earl A."/>
            <person name="Manson A."/>
            <person name="Schwartman J."/>
            <person name="Gilmore M."/>
            <person name="Abouelleil A."/>
            <person name="Cao P."/>
            <person name="Chapman S."/>
            <person name="Cusick C."/>
            <person name="Shea T."/>
            <person name="Young S."/>
            <person name="Neafsey D."/>
            <person name="Nusbaum C."/>
            <person name="Birren B."/>
        </authorList>
    </citation>
    <scope>NUCLEOTIDE SEQUENCE [LARGE SCALE GENOMIC DNA]</scope>
    <source>
        <strain evidence="3">9D6_DIV0238</strain>
    </source>
</reference>
<proteinExistence type="predicted"/>
<keyword evidence="5" id="KW-1185">Reference proteome</keyword>
<sequence length="88" mass="10521">MKKSSLLLLGMVILGTFNFATTVEAIGRFDEDAMYSNEMRERHMWDQENKEQGKQRNTEGSHWERSERRNQMRQKAHRYSTHPCWSAE</sequence>
<feature type="chain" id="PRO_5038602765" description="Secreted protein" evidence="2">
    <location>
        <begin position="21"/>
        <end position="88"/>
    </location>
</feature>
<dbReference type="RefSeq" id="WP_087641142.1">
    <property type="nucleotide sequence ID" value="NZ_CP147246.1"/>
</dbReference>